<name>A0ABY8EFP9_9FIRM</name>
<evidence type="ECO:0000259" key="1">
    <source>
        <dbReference type="Pfam" id="PF01575"/>
    </source>
</evidence>
<organism evidence="2 3">
    <name type="scientific">Tepidibacter hydrothermalis</name>
    <dbReference type="NCBI Taxonomy" id="3036126"/>
    <lineage>
        <taxon>Bacteria</taxon>
        <taxon>Bacillati</taxon>
        <taxon>Bacillota</taxon>
        <taxon>Clostridia</taxon>
        <taxon>Peptostreptococcales</taxon>
        <taxon>Peptostreptococcaceae</taxon>
        <taxon>Tepidibacter</taxon>
    </lineage>
</organism>
<dbReference type="Proteomes" id="UP001222800">
    <property type="component" value="Chromosome"/>
</dbReference>
<dbReference type="PANTHER" id="PTHR43437:SF3">
    <property type="entry name" value="HYDROXYACYL-THIOESTER DEHYDRATASE TYPE 2, MITOCHONDRIAL"/>
    <property type="match status" value="1"/>
</dbReference>
<dbReference type="RefSeq" id="WP_277732292.1">
    <property type="nucleotide sequence ID" value="NZ_CP120733.1"/>
</dbReference>
<dbReference type="Pfam" id="PF01575">
    <property type="entry name" value="MaoC_dehydratas"/>
    <property type="match status" value="1"/>
</dbReference>
<gene>
    <name evidence="2" type="ORF">P4S50_18515</name>
</gene>
<reference evidence="2 3" key="1">
    <citation type="submission" date="2023-03" db="EMBL/GenBank/DDBJ databases">
        <title>Complete genome sequence of Tepidibacter sp. SWIR-1, isolated from a deep-sea hydrothermal vent.</title>
        <authorList>
            <person name="Li X."/>
        </authorList>
    </citation>
    <scope>NUCLEOTIDE SEQUENCE [LARGE SCALE GENOMIC DNA]</scope>
    <source>
        <strain evidence="2 3">SWIR-1</strain>
    </source>
</reference>
<dbReference type="InterPro" id="IPR050965">
    <property type="entry name" value="UPF0336/Enoyl-CoA_hydratase"/>
</dbReference>
<dbReference type="EMBL" id="CP120733">
    <property type="protein sequence ID" value="WFD10317.1"/>
    <property type="molecule type" value="Genomic_DNA"/>
</dbReference>
<accession>A0ABY8EFP9</accession>
<dbReference type="InterPro" id="IPR029069">
    <property type="entry name" value="HotDog_dom_sf"/>
</dbReference>
<dbReference type="InterPro" id="IPR002539">
    <property type="entry name" value="MaoC-like_dom"/>
</dbReference>
<dbReference type="SUPFAM" id="SSF54637">
    <property type="entry name" value="Thioesterase/thiol ester dehydrase-isomerase"/>
    <property type="match status" value="1"/>
</dbReference>
<keyword evidence="3" id="KW-1185">Reference proteome</keyword>
<protein>
    <submittedName>
        <fullName evidence="2">MaoC family dehydratase</fullName>
    </submittedName>
</protein>
<evidence type="ECO:0000313" key="2">
    <source>
        <dbReference type="EMBL" id="WFD10317.1"/>
    </source>
</evidence>
<dbReference type="CDD" id="cd03449">
    <property type="entry name" value="R_hydratase"/>
    <property type="match status" value="1"/>
</dbReference>
<feature type="domain" description="MaoC-like" evidence="1">
    <location>
        <begin position="19"/>
        <end position="122"/>
    </location>
</feature>
<dbReference type="Gene3D" id="3.10.129.10">
    <property type="entry name" value="Hotdog Thioesterase"/>
    <property type="match status" value="1"/>
</dbReference>
<evidence type="ECO:0000313" key="3">
    <source>
        <dbReference type="Proteomes" id="UP001222800"/>
    </source>
</evidence>
<sequence length="139" mass="15426">MVIEKSDFGKFQVGYKDSFTREVTQSTVDSFVDVSGDVNPIHVNEEYAKTTRFKKRIAHGVISASFISSLVGLKMPGIGAIYVSQTLKFRAPVFIGDTLTVTGEVVERDEERKRIKIQTDVTNQDGVLVTTGHAVMMHE</sequence>
<proteinExistence type="predicted"/>
<dbReference type="PANTHER" id="PTHR43437">
    <property type="entry name" value="HYDROXYACYL-THIOESTER DEHYDRATASE TYPE 2, MITOCHONDRIAL-RELATED"/>
    <property type="match status" value="1"/>
</dbReference>